<dbReference type="PANTHER" id="PTHR30199">
    <property type="entry name" value="MFS FAMILY TRANSPORTER, PREDICTED SUBSTRATE BENZOATE"/>
    <property type="match status" value="1"/>
</dbReference>
<feature type="transmembrane region" description="Helical" evidence="1">
    <location>
        <begin position="75"/>
        <end position="93"/>
    </location>
</feature>
<reference evidence="2 3" key="1">
    <citation type="submission" date="2020-08" db="EMBL/GenBank/DDBJ databases">
        <title>A Genomic Blueprint of the Chicken Gut Microbiome.</title>
        <authorList>
            <person name="Gilroy R."/>
            <person name="Ravi A."/>
            <person name="Getino M."/>
            <person name="Pursley I."/>
            <person name="Horton D.L."/>
            <person name="Alikhan N.-F."/>
            <person name="Baker D."/>
            <person name="Gharbi K."/>
            <person name="Hall N."/>
            <person name="Watson M."/>
            <person name="Adriaenssens E.M."/>
            <person name="Foster-Nyarko E."/>
            <person name="Jarju S."/>
            <person name="Secka A."/>
            <person name="Antonio M."/>
            <person name="Oren A."/>
            <person name="Chaudhuri R."/>
            <person name="La Ragione R.M."/>
            <person name="Hildebrand F."/>
            <person name="Pallen M.J."/>
        </authorList>
    </citation>
    <scope>NUCLEOTIDE SEQUENCE [LARGE SCALE GENOMIC DNA]</scope>
    <source>
        <strain evidence="2 3">Sa1BUA2</strain>
    </source>
</reference>
<evidence type="ECO:0000256" key="1">
    <source>
        <dbReference type="SAM" id="Phobius"/>
    </source>
</evidence>
<evidence type="ECO:0000313" key="3">
    <source>
        <dbReference type="Proteomes" id="UP000648182"/>
    </source>
</evidence>
<dbReference type="InterPro" id="IPR004711">
    <property type="entry name" value="Benzoate_Transporter"/>
</dbReference>
<feature type="transmembrane region" description="Helical" evidence="1">
    <location>
        <begin position="252"/>
        <end position="274"/>
    </location>
</feature>
<feature type="transmembrane region" description="Helical" evidence="1">
    <location>
        <begin position="13"/>
        <end position="36"/>
    </location>
</feature>
<feature type="transmembrane region" description="Helical" evidence="1">
    <location>
        <begin position="294"/>
        <end position="318"/>
    </location>
</feature>
<protein>
    <submittedName>
        <fullName evidence="2">Benzoate/H(+) symporter BenE family transporter</fullName>
    </submittedName>
</protein>
<feature type="transmembrane region" description="Helical" evidence="1">
    <location>
        <begin position="213"/>
        <end position="240"/>
    </location>
</feature>
<dbReference type="EMBL" id="JACSPV010000031">
    <property type="protein sequence ID" value="MBD8006493.1"/>
    <property type="molecule type" value="Genomic_DNA"/>
</dbReference>
<dbReference type="NCBIfam" id="TIGR00843">
    <property type="entry name" value="benE"/>
    <property type="match status" value="1"/>
</dbReference>
<dbReference type="RefSeq" id="WP_191814381.1">
    <property type="nucleotide sequence ID" value="NZ_JACSPV010000031.1"/>
</dbReference>
<feature type="transmembrane region" description="Helical" evidence="1">
    <location>
        <begin position="325"/>
        <end position="343"/>
    </location>
</feature>
<evidence type="ECO:0000313" key="2">
    <source>
        <dbReference type="EMBL" id="MBD8006493.1"/>
    </source>
</evidence>
<keyword evidence="1" id="KW-1133">Transmembrane helix</keyword>
<organism evidence="2 3">
    <name type="scientific">Bacillus norwichensis</name>
    <dbReference type="NCBI Taxonomy" id="2762217"/>
    <lineage>
        <taxon>Bacteria</taxon>
        <taxon>Bacillati</taxon>
        <taxon>Bacillota</taxon>
        <taxon>Bacilli</taxon>
        <taxon>Bacillales</taxon>
        <taxon>Bacillaceae</taxon>
        <taxon>Bacillus</taxon>
    </lineage>
</organism>
<keyword evidence="1" id="KW-0812">Transmembrane</keyword>
<feature type="transmembrane region" description="Helical" evidence="1">
    <location>
        <begin position="355"/>
        <end position="388"/>
    </location>
</feature>
<dbReference type="Pfam" id="PF03594">
    <property type="entry name" value="BenE"/>
    <property type="match status" value="1"/>
</dbReference>
<accession>A0ABR8VP09</accession>
<dbReference type="Proteomes" id="UP000648182">
    <property type="component" value="Unassembled WGS sequence"/>
</dbReference>
<feature type="transmembrane region" description="Helical" evidence="1">
    <location>
        <begin position="174"/>
        <end position="193"/>
    </location>
</feature>
<gene>
    <name evidence="2" type="primary">benE</name>
    <name evidence="2" type="ORF">H9631_15545</name>
</gene>
<dbReference type="PANTHER" id="PTHR30199:SF0">
    <property type="entry name" value="INNER MEMBRANE PROTEIN YDCO"/>
    <property type="match status" value="1"/>
</dbReference>
<name>A0ABR8VP09_9BACI</name>
<keyword evidence="3" id="KW-1185">Reference proteome</keyword>
<proteinExistence type="predicted"/>
<feature type="transmembrane region" description="Helical" evidence="1">
    <location>
        <begin position="100"/>
        <end position="119"/>
    </location>
</feature>
<sequence length="413" mass="43605">MKSKSNPLQLDDLFFPSVAALVSVLINYGGTFAIVFQAAKVANLSPELTASWVFSLSIGIGITGVWLSYKYKEPIITAWSTPGVAFLASALVFTPYSEAIGAYMISAIGFIILGLSGMFDRLIQYIPPGISAGLLAGILLQFGIAAFGGAEIDPAFVIMLFFTYIVLKRLFPRFAIVGILVVGSLSLILFNKVDFTGVGLDFALPVFTMPEFSISSLLGVALPLFIITLTGQYIPGMLILRSDGFKTSANPILTVTGIGSLIMAPFGSHAFNIAAISSAICTGPDAHEDQSKRYIAGIICGALYIFVGIFGVTLVTLFLILPSTFIATLAGLALLGTIGSSLADAMKDPAGQEVALITFLATAANVTLLGVGGAFWGLVAGMLAHLVINFRTFKKPASYKLTVKNKNEKRVAP</sequence>
<feature type="transmembrane region" description="Helical" evidence="1">
    <location>
        <begin position="48"/>
        <end position="69"/>
    </location>
</feature>
<keyword evidence="1" id="KW-0472">Membrane</keyword>
<comment type="caution">
    <text evidence="2">The sequence shown here is derived from an EMBL/GenBank/DDBJ whole genome shotgun (WGS) entry which is preliminary data.</text>
</comment>